<dbReference type="GO" id="GO:0042554">
    <property type="term" value="P:superoxide anion generation"/>
    <property type="evidence" value="ECO:0007669"/>
    <property type="project" value="TreeGrafter"/>
</dbReference>
<dbReference type="GO" id="GO:0043020">
    <property type="term" value="C:NADPH oxidase complex"/>
    <property type="evidence" value="ECO:0007669"/>
    <property type="project" value="InterPro"/>
</dbReference>
<dbReference type="Pfam" id="PF00787">
    <property type="entry name" value="PX"/>
    <property type="match status" value="1"/>
</dbReference>
<name>A0A6A1PXM0_BALPH</name>
<keyword evidence="3" id="KW-1185">Reference proteome</keyword>
<reference evidence="2 3" key="1">
    <citation type="journal article" date="2019" name="PLoS ONE">
        <title>Genomic analyses reveal an absence of contemporary introgressive admixture between fin whales and blue whales, despite known hybrids.</title>
        <authorList>
            <person name="Westbury M.V."/>
            <person name="Petersen B."/>
            <person name="Lorenzen E.D."/>
        </authorList>
    </citation>
    <scope>NUCLEOTIDE SEQUENCE [LARGE SCALE GENOMIC DNA]</scope>
    <source>
        <strain evidence="2">FinWhale-01</strain>
    </source>
</reference>
<dbReference type="GO" id="GO:0005737">
    <property type="term" value="C:cytoplasm"/>
    <property type="evidence" value="ECO:0007669"/>
    <property type="project" value="TreeGrafter"/>
</dbReference>
<dbReference type="PROSITE" id="PS50195">
    <property type="entry name" value="PX"/>
    <property type="match status" value="1"/>
</dbReference>
<dbReference type="Proteomes" id="UP000437017">
    <property type="component" value="Unassembled WGS sequence"/>
</dbReference>
<dbReference type="InterPro" id="IPR000919">
    <property type="entry name" value="p40phox"/>
</dbReference>
<dbReference type="PRINTS" id="PR00497">
    <property type="entry name" value="P40PHOX"/>
</dbReference>
<dbReference type="InterPro" id="IPR051228">
    <property type="entry name" value="NADPH_Oxidase/PX-Domain"/>
</dbReference>
<proteinExistence type="predicted"/>
<evidence type="ECO:0000259" key="1">
    <source>
        <dbReference type="PROSITE" id="PS50195"/>
    </source>
</evidence>
<dbReference type="InterPro" id="IPR036871">
    <property type="entry name" value="PX_dom_sf"/>
</dbReference>
<sequence length="243" mass="27125">METWGTRECRTLTTPGFPRKISEAGLSVLAGEVRSYRQGRRKGGGCESFSPFRILSDYLPDQTDRRMGSLVSTREGCGGAGGSSWGSEELELLALTNGYSEIQPSFRLWQSLSDFDQLPDDIATSANIADIEEKKGFTSHFYLIYRRYRQFYALQSKLEERFGPESKASPYTCVLPTLPAKVYMGVKQEIAEMRIPALNAYMKDNRVFSRLCVPSSSGVEFPAPPQTAAPTEFSEGVWVPLEL</sequence>
<dbReference type="GO" id="GO:0035091">
    <property type="term" value="F:phosphatidylinositol binding"/>
    <property type="evidence" value="ECO:0007669"/>
    <property type="project" value="InterPro"/>
</dbReference>
<dbReference type="OrthoDB" id="10255964at2759"/>
<dbReference type="GO" id="GO:0006909">
    <property type="term" value="P:phagocytosis"/>
    <property type="evidence" value="ECO:0007669"/>
    <property type="project" value="InterPro"/>
</dbReference>
<dbReference type="AlphaFoldDB" id="A0A6A1PXM0"/>
<accession>A0A6A1PXM0</accession>
<dbReference type="EMBL" id="SGJD01001364">
    <property type="protein sequence ID" value="KAB0400340.1"/>
    <property type="molecule type" value="Genomic_DNA"/>
</dbReference>
<gene>
    <name evidence="2" type="ORF">E2I00_010436</name>
</gene>
<feature type="domain" description="PX" evidence="1">
    <location>
        <begin position="96"/>
        <end position="243"/>
    </location>
</feature>
<organism evidence="2 3">
    <name type="scientific">Balaenoptera physalus</name>
    <name type="common">Fin whale</name>
    <name type="synonym">Balaena physalus</name>
    <dbReference type="NCBI Taxonomy" id="9770"/>
    <lineage>
        <taxon>Eukaryota</taxon>
        <taxon>Metazoa</taxon>
        <taxon>Chordata</taxon>
        <taxon>Craniata</taxon>
        <taxon>Vertebrata</taxon>
        <taxon>Euteleostomi</taxon>
        <taxon>Mammalia</taxon>
        <taxon>Eutheria</taxon>
        <taxon>Laurasiatheria</taxon>
        <taxon>Artiodactyla</taxon>
        <taxon>Whippomorpha</taxon>
        <taxon>Cetacea</taxon>
        <taxon>Mysticeti</taxon>
        <taxon>Balaenopteridae</taxon>
        <taxon>Balaenoptera</taxon>
    </lineage>
</organism>
<dbReference type="Gene3D" id="3.30.1520.10">
    <property type="entry name" value="Phox-like domain"/>
    <property type="match status" value="1"/>
</dbReference>
<dbReference type="SMART" id="SM00312">
    <property type="entry name" value="PX"/>
    <property type="match status" value="1"/>
</dbReference>
<evidence type="ECO:0000313" key="3">
    <source>
        <dbReference type="Proteomes" id="UP000437017"/>
    </source>
</evidence>
<dbReference type="SUPFAM" id="SSF64268">
    <property type="entry name" value="PX domain"/>
    <property type="match status" value="1"/>
</dbReference>
<comment type="caution">
    <text evidence="2">The sequence shown here is derived from an EMBL/GenBank/DDBJ whole genome shotgun (WGS) entry which is preliminary data.</text>
</comment>
<dbReference type="InterPro" id="IPR001683">
    <property type="entry name" value="PX_dom"/>
</dbReference>
<dbReference type="PANTHER" id="PTHR15706">
    <property type="entry name" value="SH3 MULTIPLE DOMAIN"/>
    <property type="match status" value="1"/>
</dbReference>
<dbReference type="PANTHER" id="PTHR15706:SF20">
    <property type="entry name" value="NEUTROPHIL CYTOSOL FACTOR 4"/>
    <property type="match status" value="1"/>
</dbReference>
<dbReference type="GO" id="GO:0016176">
    <property type="term" value="F:superoxide-generating NADPH oxidase activator activity"/>
    <property type="evidence" value="ECO:0007669"/>
    <property type="project" value="InterPro"/>
</dbReference>
<evidence type="ECO:0000313" key="2">
    <source>
        <dbReference type="EMBL" id="KAB0400340.1"/>
    </source>
</evidence>
<dbReference type="GO" id="GO:0045730">
    <property type="term" value="P:respiratory burst"/>
    <property type="evidence" value="ECO:0007669"/>
    <property type="project" value="InterPro"/>
</dbReference>
<protein>
    <recommendedName>
        <fullName evidence="1">PX domain-containing protein</fullName>
    </recommendedName>
</protein>